<protein>
    <submittedName>
        <fullName evidence="9">Type III secretion system export apparatus subunit SctU</fullName>
    </submittedName>
</protein>
<reference evidence="9" key="1">
    <citation type="submission" date="2022-05" db="EMBL/GenBank/DDBJ databases">
        <title>Schlegelella sp. nov., isolated from mangrove soil.</title>
        <authorList>
            <person name="Liu Y."/>
            <person name="Ge X."/>
            <person name="Liu W."/>
        </authorList>
    </citation>
    <scope>NUCLEOTIDE SEQUENCE</scope>
    <source>
        <strain evidence="9">S2-27</strain>
    </source>
</reference>
<dbReference type="EMBL" id="JAMKFE010000012">
    <property type="protein sequence ID" value="MCM5681491.1"/>
    <property type="molecule type" value="Genomic_DNA"/>
</dbReference>
<organism evidence="9 10">
    <name type="scientific">Caldimonas mangrovi</name>
    <dbReference type="NCBI Taxonomy" id="2944811"/>
    <lineage>
        <taxon>Bacteria</taxon>
        <taxon>Pseudomonadati</taxon>
        <taxon>Pseudomonadota</taxon>
        <taxon>Betaproteobacteria</taxon>
        <taxon>Burkholderiales</taxon>
        <taxon>Sphaerotilaceae</taxon>
        <taxon>Caldimonas</taxon>
    </lineage>
</organism>
<evidence type="ECO:0000313" key="9">
    <source>
        <dbReference type="EMBL" id="MCM5681491.1"/>
    </source>
</evidence>
<dbReference type="NCBIfam" id="TIGR01404">
    <property type="entry name" value="FlhB_rel_III"/>
    <property type="match status" value="1"/>
</dbReference>
<proteinExistence type="inferred from homology"/>
<gene>
    <name evidence="9" type="primary">sctU</name>
    <name evidence="9" type="ORF">M8A51_18345</name>
</gene>
<name>A0ABT0YRX3_9BURK</name>
<dbReference type="Pfam" id="PF01312">
    <property type="entry name" value="Bac_export_2"/>
    <property type="match status" value="1"/>
</dbReference>
<comment type="similarity">
    <text evidence="2">Belongs to the type III secretion exporter family.</text>
</comment>
<comment type="caution">
    <text evidence="9">The sequence shown here is derived from an EMBL/GenBank/DDBJ whole genome shotgun (WGS) entry which is preliminary data.</text>
</comment>
<evidence type="ECO:0000256" key="5">
    <source>
        <dbReference type="ARBA" id="ARBA00022989"/>
    </source>
</evidence>
<dbReference type="RefSeq" id="WP_251779972.1">
    <property type="nucleotide sequence ID" value="NZ_JAMKFE010000012.1"/>
</dbReference>
<dbReference type="PRINTS" id="PR00950">
    <property type="entry name" value="TYPE3IMSPROT"/>
</dbReference>
<feature type="transmembrane region" description="Helical" evidence="8">
    <location>
        <begin position="144"/>
        <end position="167"/>
    </location>
</feature>
<dbReference type="SUPFAM" id="SSF160544">
    <property type="entry name" value="EscU C-terminal domain-like"/>
    <property type="match status" value="1"/>
</dbReference>
<evidence type="ECO:0000256" key="4">
    <source>
        <dbReference type="ARBA" id="ARBA00022692"/>
    </source>
</evidence>
<keyword evidence="3" id="KW-1003">Cell membrane</keyword>
<keyword evidence="6 8" id="KW-0472">Membrane</keyword>
<comment type="subcellular location">
    <subcellularLocation>
        <location evidence="1">Cell membrane</location>
        <topology evidence="1">Multi-pass membrane protein</topology>
    </subcellularLocation>
</comment>
<accession>A0ABT0YRX3</accession>
<feature type="transmembrane region" description="Helical" evidence="8">
    <location>
        <begin position="179"/>
        <end position="206"/>
    </location>
</feature>
<dbReference type="Proteomes" id="UP001165541">
    <property type="component" value="Unassembled WGS sequence"/>
</dbReference>
<dbReference type="InterPro" id="IPR006135">
    <property type="entry name" value="T3SS_substrate_exporter"/>
</dbReference>
<feature type="region of interest" description="Disordered" evidence="7">
    <location>
        <begin position="1"/>
        <end position="26"/>
    </location>
</feature>
<dbReference type="InterPro" id="IPR029025">
    <property type="entry name" value="T3SS_substrate_exporter_C"/>
</dbReference>
<evidence type="ECO:0000256" key="1">
    <source>
        <dbReference type="ARBA" id="ARBA00004651"/>
    </source>
</evidence>
<evidence type="ECO:0000256" key="7">
    <source>
        <dbReference type="SAM" id="MobiDB-lite"/>
    </source>
</evidence>
<evidence type="ECO:0000256" key="6">
    <source>
        <dbReference type="ARBA" id="ARBA00023136"/>
    </source>
</evidence>
<keyword evidence="10" id="KW-1185">Reference proteome</keyword>
<evidence type="ECO:0000256" key="2">
    <source>
        <dbReference type="ARBA" id="ARBA00010690"/>
    </source>
</evidence>
<keyword evidence="4 8" id="KW-0812">Transmembrane</keyword>
<dbReference type="PANTHER" id="PTHR30531">
    <property type="entry name" value="FLAGELLAR BIOSYNTHETIC PROTEIN FLHB"/>
    <property type="match status" value="1"/>
</dbReference>
<keyword evidence="5 8" id="KW-1133">Transmembrane helix</keyword>
<dbReference type="InterPro" id="IPR006307">
    <property type="entry name" value="BsaZ-like"/>
</dbReference>
<sequence>MSGEKTEEPTEKKLKDAREKGESPKSPDVNAALGLFALTVCLALASRSSAEHLFKMFAIVYERGILAQTNDDVFAVVFDIVKEGGLVALPYLAVAVAVGLVASFAQVGVQVTFKPITPDFNKVNPASGIKKIFSVRSLVDFLKMVFKAIVLGAVATAICMSLLPLLVGASLHSPEGVIALGWSAMLKLFGAAIIVFVVIGPVDFAVQKWLFIRDQRMSKDEVKREHKEMEGDPQLKGQRKQIAHEMANEAPRASVPGASVVVANPTHYAVALKYVPGQTPLPVVVAKGIDAQALEIRAIAAEHRVPVVVNPPLARQLHRVPVNDSVPEALFEAVAAVLRWVRLMEQLTRHVSGSAAESVHGAAQPDKGTKP</sequence>
<dbReference type="Gene3D" id="3.40.1690.10">
    <property type="entry name" value="secretion proteins EscU"/>
    <property type="match status" value="1"/>
</dbReference>
<evidence type="ECO:0000256" key="8">
    <source>
        <dbReference type="SAM" id="Phobius"/>
    </source>
</evidence>
<evidence type="ECO:0000256" key="3">
    <source>
        <dbReference type="ARBA" id="ARBA00022475"/>
    </source>
</evidence>
<evidence type="ECO:0000313" key="10">
    <source>
        <dbReference type="Proteomes" id="UP001165541"/>
    </source>
</evidence>
<dbReference type="PANTHER" id="PTHR30531:SF12">
    <property type="entry name" value="FLAGELLAR BIOSYNTHETIC PROTEIN FLHB"/>
    <property type="match status" value="1"/>
</dbReference>
<feature type="compositionally biased region" description="Basic and acidic residues" evidence="7">
    <location>
        <begin position="1"/>
        <end position="25"/>
    </location>
</feature>